<feature type="region of interest" description="Disordered" evidence="1">
    <location>
        <begin position="92"/>
        <end position="149"/>
    </location>
</feature>
<protein>
    <submittedName>
        <fullName evidence="2">Alpha-galactosidase</fullName>
    </submittedName>
</protein>
<dbReference type="InterPro" id="IPR002252">
    <property type="entry name" value="Glyco_hydro_36"/>
</dbReference>
<evidence type="ECO:0000313" key="3">
    <source>
        <dbReference type="Proteomes" id="UP001229346"/>
    </source>
</evidence>
<dbReference type="Pfam" id="PF02065">
    <property type="entry name" value="Melibiase"/>
    <property type="match status" value="1"/>
</dbReference>
<evidence type="ECO:0000313" key="2">
    <source>
        <dbReference type="EMBL" id="MDQ0116537.1"/>
    </source>
</evidence>
<comment type="caution">
    <text evidence="2">The sequence shown here is derived from an EMBL/GenBank/DDBJ whole genome shotgun (WGS) entry which is preliminary data.</text>
</comment>
<dbReference type="InterPro" id="IPR017853">
    <property type="entry name" value="GH"/>
</dbReference>
<dbReference type="SUPFAM" id="SSF51445">
    <property type="entry name" value="(Trans)glycosidases"/>
    <property type="match status" value="1"/>
</dbReference>
<keyword evidence="3" id="KW-1185">Reference proteome</keyword>
<dbReference type="Gene3D" id="3.20.20.70">
    <property type="entry name" value="Aldolase class I"/>
    <property type="match status" value="1"/>
</dbReference>
<gene>
    <name evidence="2" type="ORF">J2T15_006018</name>
</gene>
<dbReference type="InterPro" id="IPR013785">
    <property type="entry name" value="Aldolase_TIM"/>
</dbReference>
<reference evidence="2 3" key="1">
    <citation type="submission" date="2023-07" db="EMBL/GenBank/DDBJ databases">
        <title>Sorghum-associated microbial communities from plants grown in Nebraska, USA.</title>
        <authorList>
            <person name="Schachtman D."/>
        </authorList>
    </citation>
    <scope>NUCLEOTIDE SEQUENCE [LARGE SCALE GENOMIC DNA]</scope>
    <source>
        <strain evidence="2 3">CC482</strain>
    </source>
</reference>
<evidence type="ECO:0000256" key="1">
    <source>
        <dbReference type="SAM" id="MobiDB-lite"/>
    </source>
</evidence>
<name>A0ABT9UA62_PAEHA</name>
<dbReference type="PRINTS" id="PR00743">
    <property type="entry name" value="GLHYDRLASE36"/>
</dbReference>
<dbReference type="Proteomes" id="UP001229346">
    <property type="component" value="Unassembled WGS sequence"/>
</dbReference>
<organism evidence="2 3">
    <name type="scientific">Paenibacillus harenae</name>
    <dbReference type="NCBI Taxonomy" id="306543"/>
    <lineage>
        <taxon>Bacteria</taxon>
        <taxon>Bacillati</taxon>
        <taxon>Bacillota</taxon>
        <taxon>Bacilli</taxon>
        <taxon>Bacillales</taxon>
        <taxon>Paenibacillaceae</taxon>
        <taxon>Paenibacillus</taxon>
    </lineage>
</organism>
<accession>A0ABT9UA62</accession>
<proteinExistence type="predicted"/>
<sequence>MYDSLARIFSDVPIAYVKWDMNRGLTEIGSAAASPDRQQEIAHRYVPGLYDLLERLTSAFPQILFESCSSGGGRFDPGMLYYMPQTWTSDNTDALEPAKNPVRLQPDLSGKHDRRSCVRGAESSSRQRDAAQNARRRWRCPATSATSLT</sequence>
<dbReference type="EMBL" id="JAUSSU010000020">
    <property type="protein sequence ID" value="MDQ0116537.1"/>
    <property type="molecule type" value="Genomic_DNA"/>
</dbReference>